<dbReference type="AlphaFoldDB" id="A0AAE0F4R6"/>
<feature type="compositionally biased region" description="Basic and acidic residues" evidence="2">
    <location>
        <begin position="248"/>
        <end position="325"/>
    </location>
</feature>
<dbReference type="Proteomes" id="UP001190700">
    <property type="component" value="Unassembled WGS sequence"/>
</dbReference>
<reference evidence="3 4" key="1">
    <citation type="journal article" date="2015" name="Genome Biol. Evol.">
        <title>Comparative Genomics of a Bacterivorous Green Alga Reveals Evolutionary Causalities and Consequences of Phago-Mixotrophic Mode of Nutrition.</title>
        <authorList>
            <person name="Burns J.A."/>
            <person name="Paasch A."/>
            <person name="Narechania A."/>
            <person name="Kim E."/>
        </authorList>
    </citation>
    <scope>NUCLEOTIDE SEQUENCE [LARGE SCALE GENOMIC DNA]</scope>
    <source>
        <strain evidence="3 4">PLY_AMNH</strain>
    </source>
</reference>
<comment type="caution">
    <text evidence="3">The sequence shown here is derived from an EMBL/GenBank/DDBJ whole genome shotgun (WGS) entry which is preliminary data.</text>
</comment>
<name>A0AAE0F4R6_9CHLO</name>
<keyword evidence="4" id="KW-1185">Reference proteome</keyword>
<sequence>MKGSVDVLISTQANAFQDNHTLLKALEHLNKQIVERGVKKPVLWLTDGQSARFNLKVLDFAAGNGLEEFVYPPHTTTAHALLDRVFHMWHTTYSKCVEAWGKANPGKQVTKAVFAAVFPEAWFKWTRSIRVHAVALKVQAALLEEENKLLREELIRLRAQPLSPEELGLCMIKTDQKIPDVGTSRRKATQVWGSLPATGLREALRKAEDEEKRKADAAELQQMFAACAQELESIELEMAGPERQAQAAEKEAEKLRKEAEKQAERARKDAEKAEREAEKARKDAEKAAEKARKDAEKAEKSLERERKKRERERVAQEKKAEVEARKKARVQLAANRVSAQEVTESGSGCALSDITNVVQMAQ</sequence>
<evidence type="ECO:0000256" key="2">
    <source>
        <dbReference type="SAM" id="MobiDB-lite"/>
    </source>
</evidence>
<evidence type="ECO:0000313" key="4">
    <source>
        <dbReference type="Proteomes" id="UP001190700"/>
    </source>
</evidence>
<accession>A0AAE0F4R6</accession>
<gene>
    <name evidence="3" type="ORF">CYMTET_38945</name>
</gene>
<dbReference type="EMBL" id="LGRX02025874">
    <property type="protein sequence ID" value="KAK3251723.1"/>
    <property type="molecule type" value="Genomic_DNA"/>
</dbReference>
<evidence type="ECO:0000256" key="1">
    <source>
        <dbReference type="SAM" id="Coils"/>
    </source>
</evidence>
<protein>
    <submittedName>
        <fullName evidence="3">Uncharacterized protein</fullName>
    </submittedName>
</protein>
<feature type="region of interest" description="Disordered" evidence="2">
    <location>
        <begin position="241"/>
        <end position="326"/>
    </location>
</feature>
<feature type="coiled-coil region" evidence="1">
    <location>
        <begin position="133"/>
        <end position="160"/>
    </location>
</feature>
<organism evidence="3 4">
    <name type="scientific">Cymbomonas tetramitiformis</name>
    <dbReference type="NCBI Taxonomy" id="36881"/>
    <lineage>
        <taxon>Eukaryota</taxon>
        <taxon>Viridiplantae</taxon>
        <taxon>Chlorophyta</taxon>
        <taxon>Pyramimonadophyceae</taxon>
        <taxon>Pyramimonadales</taxon>
        <taxon>Pyramimonadaceae</taxon>
        <taxon>Cymbomonas</taxon>
    </lineage>
</organism>
<proteinExistence type="predicted"/>
<evidence type="ECO:0000313" key="3">
    <source>
        <dbReference type="EMBL" id="KAK3251723.1"/>
    </source>
</evidence>
<keyword evidence="1" id="KW-0175">Coiled coil</keyword>